<dbReference type="Proteomes" id="UP000593836">
    <property type="component" value="Chromosome"/>
</dbReference>
<dbReference type="KEGG" id="smas:HUE87_11420"/>
<accession>A0A7S7M057</accession>
<protein>
    <recommendedName>
        <fullName evidence="4">DUF2846 domain-containing protein</fullName>
    </recommendedName>
</protein>
<dbReference type="EMBL" id="CP054493">
    <property type="protein sequence ID" value="QOY54470.1"/>
    <property type="molecule type" value="Genomic_DNA"/>
</dbReference>
<evidence type="ECO:0008006" key="4">
    <source>
        <dbReference type="Google" id="ProtNLM"/>
    </source>
</evidence>
<keyword evidence="1" id="KW-0732">Signal</keyword>
<proteinExistence type="predicted"/>
<reference evidence="2 3" key="1">
    <citation type="submission" date="2020-05" db="EMBL/GenBank/DDBJ databases">
        <title>Sulfurimonas marisnigri, sp. nov., and Sulfurimonas baltica, sp. nov., manganese oxide reducing chemolithoautotrophs of the class Epsilonproteobacteria isolated from the pelagic redoxclines of the Black and Baltic Seas and emended description of the genus Sulfurimonas.</title>
        <authorList>
            <person name="Henkel J.V."/>
            <person name="Laudan C."/>
            <person name="Werner J."/>
            <person name="Neu T."/>
            <person name="Plewe S."/>
            <person name="Sproer C."/>
            <person name="Bunk B."/>
            <person name="Schulz-Vogt H.N."/>
        </authorList>
    </citation>
    <scope>NUCLEOTIDE SEQUENCE [LARGE SCALE GENOMIC DNA]</scope>
    <source>
        <strain evidence="2 3">SoZ1</strain>
    </source>
</reference>
<keyword evidence="3" id="KW-1185">Reference proteome</keyword>
<evidence type="ECO:0000313" key="3">
    <source>
        <dbReference type="Proteomes" id="UP000593836"/>
    </source>
</evidence>
<dbReference type="PROSITE" id="PS51257">
    <property type="entry name" value="PROKAR_LIPOPROTEIN"/>
    <property type="match status" value="1"/>
</dbReference>
<organism evidence="2 3">
    <name type="scientific">Candidatus Sulfurimonas marisnigri</name>
    <dbReference type="NCBI Taxonomy" id="2740405"/>
    <lineage>
        <taxon>Bacteria</taxon>
        <taxon>Pseudomonadati</taxon>
        <taxon>Campylobacterota</taxon>
        <taxon>Epsilonproteobacteria</taxon>
        <taxon>Campylobacterales</taxon>
        <taxon>Sulfurimonadaceae</taxon>
        <taxon>Sulfurimonas</taxon>
    </lineage>
</organism>
<name>A0A7S7M057_9BACT</name>
<evidence type="ECO:0000313" key="2">
    <source>
        <dbReference type="EMBL" id="QOY54470.1"/>
    </source>
</evidence>
<evidence type="ECO:0000256" key="1">
    <source>
        <dbReference type="SAM" id="SignalP"/>
    </source>
</evidence>
<feature type="chain" id="PRO_5032669004" description="DUF2846 domain-containing protein" evidence="1">
    <location>
        <begin position="28"/>
        <end position="223"/>
    </location>
</feature>
<feature type="signal peptide" evidence="1">
    <location>
        <begin position="1"/>
        <end position="27"/>
    </location>
</feature>
<gene>
    <name evidence="2" type="ORF">HUE87_11420</name>
</gene>
<sequence length="223" mass="24872">MKNLLLKSTILLILLVFTACSSKVAFAKQEPLQGASLVYVYVPQFVSTGENGNMGSYKIRINNKRVESKIFEGEYQVFNLKPEKISISVTKDGIEERKLQMDFKEGESYYLRVINDVQNNNFSFVQAEKGVALKEIAKTGLSGSRAIELDNIITELVTPDEKQESTPIVSAPLAPKPAVQKVQIETLTTSSKMDEVKKAYQLKVDGILSEDEFTKLKAEILAK</sequence>
<dbReference type="RefSeq" id="WP_194366515.1">
    <property type="nucleotide sequence ID" value="NZ_CP054493.1"/>
</dbReference>
<dbReference type="AlphaFoldDB" id="A0A7S7M057"/>